<evidence type="ECO:0008006" key="3">
    <source>
        <dbReference type="Google" id="ProtNLM"/>
    </source>
</evidence>
<name>A0A975ATH2_9GAMM</name>
<dbReference type="AlphaFoldDB" id="A0A975ATH2"/>
<protein>
    <recommendedName>
        <fullName evidence="3">SRPBCC family protein</fullName>
    </recommendedName>
</protein>
<dbReference type="Proteomes" id="UP000639274">
    <property type="component" value="Chromosome"/>
</dbReference>
<gene>
    <name evidence="1" type="ORF">I8J32_005125</name>
</gene>
<accession>A0A975ATH2</accession>
<keyword evidence="2" id="KW-1185">Reference proteome</keyword>
<reference evidence="1 2" key="1">
    <citation type="submission" date="2021-03" db="EMBL/GenBank/DDBJ databases">
        <title>Lysobacter sp. nov. isolated from soil of gangwondo yeongwol, south Korea.</title>
        <authorList>
            <person name="Kim K.R."/>
            <person name="Kim K.H."/>
            <person name="Jeon C.O."/>
        </authorList>
    </citation>
    <scope>NUCLEOTIDE SEQUENCE [LARGE SCALE GENOMIC DNA]</scope>
    <source>
        <strain evidence="1 2">R19</strain>
    </source>
</reference>
<dbReference type="KEGG" id="lsf:I8J32_005125"/>
<dbReference type="EMBL" id="CP071518">
    <property type="protein sequence ID" value="QSX79268.1"/>
    <property type="molecule type" value="Genomic_DNA"/>
</dbReference>
<proteinExistence type="predicted"/>
<sequence length="160" mass="17677">MIIQPPTRATHSYVQHLAASPDRVFPLLCPVREADWIEGWDPLQVTSATGVAERDCVFVTAAEPADAIWYITRHEADAGFVEMLKVTPGVTACRLSIQLEATPQGCDATVTYLHTSLGTPAGDAFVAAFSAEYYRQFMRDWEDRLNHYLAHGVARPGERG</sequence>
<dbReference type="SUPFAM" id="SSF55961">
    <property type="entry name" value="Bet v1-like"/>
    <property type="match status" value="1"/>
</dbReference>
<evidence type="ECO:0000313" key="1">
    <source>
        <dbReference type="EMBL" id="QSX79268.1"/>
    </source>
</evidence>
<evidence type="ECO:0000313" key="2">
    <source>
        <dbReference type="Proteomes" id="UP000639274"/>
    </source>
</evidence>
<organism evidence="1 2">
    <name type="scientific">Agrilutibacter solisilvae</name>
    <dbReference type="NCBI Taxonomy" id="2763317"/>
    <lineage>
        <taxon>Bacteria</taxon>
        <taxon>Pseudomonadati</taxon>
        <taxon>Pseudomonadota</taxon>
        <taxon>Gammaproteobacteria</taxon>
        <taxon>Lysobacterales</taxon>
        <taxon>Lysobacteraceae</taxon>
        <taxon>Agrilutibacter</taxon>
    </lineage>
</organism>
<dbReference type="RefSeq" id="WP_207526802.1">
    <property type="nucleotide sequence ID" value="NZ_CP071518.1"/>
</dbReference>